<reference evidence="1 2" key="1">
    <citation type="submission" date="2015-09" db="EMBL/GenBank/DDBJ databases">
        <authorList>
            <consortium name="Swine Surveillance"/>
        </authorList>
    </citation>
    <scope>NUCLEOTIDE SEQUENCE [LARGE SCALE GENOMIC DNA]</scope>
    <source>
        <strain evidence="1 2">CECT 7648</strain>
    </source>
</reference>
<sequence length="193" mass="21198">MRAPPVDLPFTPNTIDPALSGLWRTARGVQIEITADGTLFALQDALPFTLSVDGQTLTFPTTAPLWQFTRLSGSSGLPGLWERFETDDSGTWREEWHFRSDGSYTFHWSLNGQFDSEGIGTYVSNGTTLSTRERRAMITTGPDDAIILSVYFGALLQGTYSVAPDGQSWTLTTAQETFSYTRLSPLYPGTAPA</sequence>
<dbReference type="RefSeq" id="WP_058248339.1">
    <property type="nucleotide sequence ID" value="NZ_CYSE01000005.1"/>
</dbReference>
<dbReference type="AlphaFoldDB" id="A0A0P1GFB9"/>
<evidence type="ECO:0000313" key="2">
    <source>
        <dbReference type="Proteomes" id="UP000054935"/>
    </source>
</evidence>
<evidence type="ECO:0000313" key="1">
    <source>
        <dbReference type="EMBL" id="CUH80159.1"/>
    </source>
</evidence>
<dbReference type="STRING" id="441103.TRN7648_02848"/>
<organism evidence="1 2">
    <name type="scientific">Tropicibacter naphthalenivorans</name>
    <dbReference type="NCBI Taxonomy" id="441103"/>
    <lineage>
        <taxon>Bacteria</taxon>
        <taxon>Pseudomonadati</taxon>
        <taxon>Pseudomonadota</taxon>
        <taxon>Alphaproteobacteria</taxon>
        <taxon>Rhodobacterales</taxon>
        <taxon>Roseobacteraceae</taxon>
        <taxon>Tropicibacter</taxon>
    </lineage>
</organism>
<dbReference type="OrthoDB" id="7830963at2"/>
<accession>A0A0P1GFB9</accession>
<dbReference type="Proteomes" id="UP000054935">
    <property type="component" value="Unassembled WGS sequence"/>
</dbReference>
<proteinExistence type="predicted"/>
<dbReference type="EMBL" id="CYSE01000005">
    <property type="protein sequence ID" value="CUH80159.1"/>
    <property type="molecule type" value="Genomic_DNA"/>
</dbReference>
<protein>
    <submittedName>
        <fullName evidence="1">Uncharacterized protein</fullName>
    </submittedName>
</protein>
<gene>
    <name evidence="1" type="ORF">TRN7648_02848</name>
</gene>
<keyword evidence="2" id="KW-1185">Reference proteome</keyword>
<name>A0A0P1GFB9_9RHOB</name>